<comment type="caution">
    <text evidence="1">The sequence shown here is derived from an EMBL/GenBank/DDBJ whole genome shotgun (WGS) entry which is preliminary data.</text>
</comment>
<dbReference type="Proteomes" id="UP001595698">
    <property type="component" value="Unassembled WGS sequence"/>
</dbReference>
<name>A0ABV8FD61_9ACTN</name>
<reference evidence="2" key="1">
    <citation type="journal article" date="2019" name="Int. J. Syst. Evol. Microbiol.">
        <title>The Global Catalogue of Microorganisms (GCM) 10K type strain sequencing project: providing services to taxonomists for standard genome sequencing and annotation.</title>
        <authorList>
            <consortium name="The Broad Institute Genomics Platform"/>
            <consortium name="The Broad Institute Genome Sequencing Center for Infectious Disease"/>
            <person name="Wu L."/>
            <person name="Ma J."/>
        </authorList>
    </citation>
    <scope>NUCLEOTIDE SEQUENCE [LARGE SCALE GENOMIC DNA]</scope>
    <source>
        <strain evidence="2">TBRC 7912</strain>
    </source>
</reference>
<accession>A0ABV8FD61</accession>
<evidence type="ECO:0000313" key="2">
    <source>
        <dbReference type="Proteomes" id="UP001595698"/>
    </source>
</evidence>
<protein>
    <submittedName>
        <fullName evidence="1">Uncharacterized protein</fullName>
    </submittedName>
</protein>
<keyword evidence="2" id="KW-1185">Reference proteome</keyword>
<dbReference type="EMBL" id="JBHSBC010000046">
    <property type="protein sequence ID" value="MFC3985390.1"/>
    <property type="molecule type" value="Genomic_DNA"/>
</dbReference>
<proteinExistence type="predicted"/>
<sequence>MLIIPPSPCTAVRAYSLPGAWPALTITMVHGERAVFAMDHLAPVDALRTAERLARAATAYAVEARKAFTAFDGTERLRGKQQPDPWTLPDFRGAVLLDTYRPGG</sequence>
<evidence type="ECO:0000313" key="1">
    <source>
        <dbReference type="EMBL" id="MFC3985390.1"/>
    </source>
</evidence>
<gene>
    <name evidence="1" type="ORF">ACFOYY_35035</name>
</gene>
<dbReference type="RefSeq" id="WP_386195457.1">
    <property type="nucleotide sequence ID" value="NZ_JBHSBC010000046.1"/>
</dbReference>
<organism evidence="1 2">
    <name type="scientific">Streptosporangium jomthongense</name>
    <dbReference type="NCBI Taxonomy" id="1193683"/>
    <lineage>
        <taxon>Bacteria</taxon>
        <taxon>Bacillati</taxon>
        <taxon>Actinomycetota</taxon>
        <taxon>Actinomycetes</taxon>
        <taxon>Streptosporangiales</taxon>
        <taxon>Streptosporangiaceae</taxon>
        <taxon>Streptosporangium</taxon>
    </lineage>
</organism>